<dbReference type="InterPro" id="IPR000225">
    <property type="entry name" value="Armadillo"/>
</dbReference>
<reference evidence="7" key="1">
    <citation type="submission" date="2013-12" db="EMBL/GenBank/DDBJ databases">
        <title>The Genome Sequence of Aphanomyces invadans NJM9701.</title>
        <authorList>
            <consortium name="The Broad Institute Genomics Platform"/>
            <person name="Russ C."/>
            <person name="Tyler B."/>
            <person name="van West P."/>
            <person name="Dieguez-Uribeondo J."/>
            <person name="Young S.K."/>
            <person name="Zeng Q."/>
            <person name="Gargeya S."/>
            <person name="Fitzgerald M."/>
            <person name="Abouelleil A."/>
            <person name="Alvarado L."/>
            <person name="Chapman S.B."/>
            <person name="Gainer-Dewar J."/>
            <person name="Goldberg J."/>
            <person name="Griggs A."/>
            <person name="Gujja S."/>
            <person name="Hansen M."/>
            <person name="Howarth C."/>
            <person name="Imamovic A."/>
            <person name="Ireland A."/>
            <person name="Larimer J."/>
            <person name="McCowan C."/>
            <person name="Murphy C."/>
            <person name="Pearson M."/>
            <person name="Poon T.W."/>
            <person name="Priest M."/>
            <person name="Roberts A."/>
            <person name="Saif S."/>
            <person name="Shea T."/>
            <person name="Sykes S."/>
            <person name="Wortman J."/>
            <person name="Nusbaum C."/>
            <person name="Birren B."/>
        </authorList>
    </citation>
    <scope>NUCLEOTIDE SEQUENCE [LARGE SCALE GENOMIC DNA]</scope>
    <source>
        <strain evidence="7">NJM9701</strain>
    </source>
</reference>
<accession>A0A024TZR0</accession>
<evidence type="ECO:0000256" key="3">
    <source>
        <dbReference type="ARBA" id="ARBA00022737"/>
    </source>
</evidence>
<dbReference type="InterPro" id="IPR024931">
    <property type="entry name" value="Importin_alpha"/>
</dbReference>
<sequence length="513" mass="56667">MSGHESVKAKSQLKKSTRARSAHADFVRKSKQVTLNKRRRLPSQEMDNDMDDVEFQQLVQALLASPEHTLPILEQMKAGLTDCSAQRLDNVAESGVIPVLIDLLERPSSTTMELTQVLWILTFITSGLYEHTKAVLPAVPTLLAFLQNADLAEHAAWTLGNIAADCEEFRLYLIRHGAIGPLVEHLKHPQPAMLKVSLWALSNMARGVQTSAKAFFDHDIGPISLQLLLANETPDVVQELLWLLSFLTAKEDKYLHWLLDHNLWAGLLHHLDEKDPAVLTPLLRVTGNICCVNPEAASWQLPYIQSIACELRFLYMLKRLLWLENDSHVVAEAAWVVSNLAARDAAVVELLVKHDFLPRLGACFRDGGYDIRKEAAFALTNIAITSTTYAEQIVALDVIDGYVTLLSVPDLNVVGTALQFIEHVLRHVPRGVYTVESAGGIAALETIQDGTSDFLATKAEQLVNEFYGESYDAPFSPPGHAPEATFNQPQSSPQSTAGMGRGAHMTRPAWAAQ</sequence>
<feature type="region of interest" description="Disordered" evidence="6">
    <location>
        <begin position="1"/>
        <end position="44"/>
    </location>
</feature>
<dbReference type="AlphaFoldDB" id="A0A024TZR0"/>
<dbReference type="GO" id="GO:0005737">
    <property type="term" value="C:cytoplasm"/>
    <property type="evidence" value="ECO:0007669"/>
    <property type="project" value="InterPro"/>
</dbReference>
<dbReference type="STRING" id="157072.A0A024TZR0"/>
<evidence type="ECO:0000256" key="2">
    <source>
        <dbReference type="ARBA" id="ARBA00022448"/>
    </source>
</evidence>
<name>A0A024TZR0_9STRA</name>
<evidence type="ECO:0000256" key="4">
    <source>
        <dbReference type="ARBA" id="ARBA00022927"/>
    </source>
</evidence>
<keyword evidence="3" id="KW-0677">Repeat</keyword>
<keyword evidence="4 5" id="KW-0653">Protein transport</keyword>
<dbReference type="EMBL" id="KI913967">
    <property type="protein sequence ID" value="ETV99483.1"/>
    <property type="molecule type" value="Genomic_DNA"/>
</dbReference>
<evidence type="ECO:0000256" key="5">
    <source>
        <dbReference type="PIRNR" id="PIRNR005673"/>
    </source>
</evidence>
<gene>
    <name evidence="7" type="ORF">H310_08161</name>
</gene>
<evidence type="ECO:0000256" key="1">
    <source>
        <dbReference type="ARBA" id="ARBA00010394"/>
    </source>
</evidence>
<protein>
    <recommendedName>
        <fullName evidence="5">Importin subunit alpha</fullName>
    </recommendedName>
</protein>
<dbReference type="VEuPathDB" id="FungiDB:H310_08161"/>
<feature type="compositionally biased region" description="Basic residues" evidence="6">
    <location>
        <begin position="11"/>
        <end position="21"/>
    </location>
</feature>
<dbReference type="SMART" id="SM00185">
    <property type="entry name" value="ARM"/>
    <property type="match status" value="6"/>
</dbReference>
<comment type="similarity">
    <text evidence="1 5">Belongs to the importin alpha family.</text>
</comment>
<organism evidence="7">
    <name type="scientific">Aphanomyces invadans</name>
    <dbReference type="NCBI Taxonomy" id="157072"/>
    <lineage>
        <taxon>Eukaryota</taxon>
        <taxon>Sar</taxon>
        <taxon>Stramenopiles</taxon>
        <taxon>Oomycota</taxon>
        <taxon>Saprolegniomycetes</taxon>
        <taxon>Saprolegniales</taxon>
        <taxon>Verrucalvaceae</taxon>
        <taxon>Aphanomyces</taxon>
    </lineage>
</organism>
<dbReference type="PANTHER" id="PTHR23316">
    <property type="entry name" value="IMPORTIN ALPHA"/>
    <property type="match status" value="1"/>
</dbReference>
<keyword evidence="2 5" id="KW-0813">Transport</keyword>
<dbReference type="GO" id="GO:0006606">
    <property type="term" value="P:protein import into nucleus"/>
    <property type="evidence" value="ECO:0007669"/>
    <property type="project" value="InterPro"/>
</dbReference>
<dbReference type="Gene3D" id="1.25.10.10">
    <property type="entry name" value="Leucine-rich Repeat Variant"/>
    <property type="match status" value="1"/>
</dbReference>
<evidence type="ECO:0000256" key="6">
    <source>
        <dbReference type="SAM" id="MobiDB-lite"/>
    </source>
</evidence>
<dbReference type="PIRSF" id="PIRSF005673">
    <property type="entry name" value="Importin_alpha"/>
    <property type="match status" value="1"/>
</dbReference>
<feature type="compositionally biased region" description="Polar residues" evidence="6">
    <location>
        <begin position="485"/>
        <end position="497"/>
    </location>
</feature>
<dbReference type="eggNOG" id="KOG0166">
    <property type="taxonomic scope" value="Eukaryota"/>
</dbReference>
<dbReference type="RefSeq" id="XP_008872039.1">
    <property type="nucleotide sequence ID" value="XM_008873817.1"/>
</dbReference>
<dbReference type="OrthoDB" id="29145at2759"/>
<proteinExistence type="inferred from homology"/>
<feature type="region of interest" description="Disordered" evidence="6">
    <location>
        <begin position="477"/>
        <end position="513"/>
    </location>
</feature>
<dbReference type="GO" id="GO:0061608">
    <property type="term" value="F:nuclear import signal receptor activity"/>
    <property type="evidence" value="ECO:0007669"/>
    <property type="project" value="InterPro"/>
</dbReference>
<evidence type="ECO:0000313" key="7">
    <source>
        <dbReference type="EMBL" id="ETV99483.1"/>
    </source>
</evidence>
<dbReference type="InterPro" id="IPR016024">
    <property type="entry name" value="ARM-type_fold"/>
</dbReference>
<dbReference type="Pfam" id="PF00514">
    <property type="entry name" value="Arm"/>
    <property type="match status" value="1"/>
</dbReference>
<dbReference type="GeneID" id="20085211"/>
<dbReference type="SUPFAM" id="SSF48371">
    <property type="entry name" value="ARM repeat"/>
    <property type="match status" value="1"/>
</dbReference>
<dbReference type="InterPro" id="IPR011989">
    <property type="entry name" value="ARM-like"/>
</dbReference>